<dbReference type="InterPro" id="IPR037185">
    <property type="entry name" value="EmrE-like"/>
</dbReference>
<name>A0A0J9GXU3_9RHOB</name>
<accession>A0A0J9GXU3</accession>
<feature type="transmembrane region" description="Helical" evidence="6">
    <location>
        <begin position="37"/>
        <end position="57"/>
    </location>
</feature>
<dbReference type="PANTHER" id="PTHR42920:SF11">
    <property type="entry name" value="INNER MEMBRANE PROTEIN YTFF"/>
    <property type="match status" value="1"/>
</dbReference>
<keyword evidence="2" id="KW-1003">Cell membrane</keyword>
<feature type="domain" description="EamA" evidence="7">
    <location>
        <begin position="10"/>
        <end position="137"/>
    </location>
</feature>
<comment type="subcellular location">
    <subcellularLocation>
        <location evidence="1">Cell membrane</location>
        <topology evidence="1">Multi-pass membrane protein</topology>
    </subcellularLocation>
</comment>
<dbReference type="Proteomes" id="UP000037178">
    <property type="component" value="Unassembled WGS sequence"/>
</dbReference>
<dbReference type="PANTHER" id="PTHR42920">
    <property type="entry name" value="OS03G0707200 PROTEIN-RELATED"/>
    <property type="match status" value="1"/>
</dbReference>
<organism evidence="8 9">
    <name type="scientific">Candidatus Rhodobacter oscarellae</name>
    <dbReference type="NCBI Taxonomy" id="1675527"/>
    <lineage>
        <taxon>Bacteria</taxon>
        <taxon>Pseudomonadati</taxon>
        <taxon>Pseudomonadota</taxon>
        <taxon>Alphaproteobacteria</taxon>
        <taxon>Rhodobacterales</taxon>
        <taxon>Rhodobacter group</taxon>
        <taxon>Rhodobacter</taxon>
    </lineage>
</organism>
<feature type="transmembrane region" description="Helical" evidence="6">
    <location>
        <begin position="7"/>
        <end position="25"/>
    </location>
</feature>
<feature type="transmembrane region" description="Helical" evidence="6">
    <location>
        <begin position="272"/>
        <end position="290"/>
    </location>
</feature>
<dbReference type="InterPro" id="IPR051258">
    <property type="entry name" value="Diverse_Substrate_Transporter"/>
</dbReference>
<evidence type="ECO:0000256" key="6">
    <source>
        <dbReference type="SAM" id="Phobius"/>
    </source>
</evidence>
<dbReference type="STRING" id="1675527.AIOL_003270"/>
<dbReference type="PATRIC" id="fig|1675527.3.peg.3419"/>
<dbReference type="SUPFAM" id="SSF103481">
    <property type="entry name" value="Multidrug resistance efflux transporter EmrE"/>
    <property type="match status" value="2"/>
</dbReference>
<feature type="transmembrane region" description="Helical" evidence="6">
    <location>
        <begin position="182"/>
        <end position="206"/>
    </location>
</feature>
<dbReference type="InterPro" id="IPR000620">
    <property type="entry name" value="EamA_dom"/>
</dbReference>
<proteinExistence type="predicted"/>
<dbReference type="EMBL" id="LFTY01000002">
    <property type="protein sequence ID" value="KMW58298.1"/>
    <property type="molecule type" value="Genomic_DNA"/>
</dbReference>
<evidence type="ECO:0000313" key="9">
    <source>
        <dbReference type="Proteomes" id="UP000037178"/>
    </source>
</evidence>
<feature type="transmembrane region" description="Helical" evidence="6">
    <location>
        <begin position="212"/>
        <end position="230"/>
    </location>
</feature>
<keyword evidence="5 6" id="KW-0472">Membrane</keyword>
<comment type="caution">
    <text evidence="8">The sequence shown here is derived from an EMBL/GenBank/DDBJ whole genome shotgun (WGS) entry which is preliminary data.</text>
</comment>
<protein>
    <submittedName>
        <fullName evidence="8">Permeases of the drug/metabolite transporter (DMT) superfamily</fullName>
    </submittedName>
</protein>
<evidence type="ECO:0000256" key="4">
    <source>
        <dbReference type="ARBA" id="ARBA00022989"/>
    </source>
</evidence>
<keyword evidence="9" id="KW-1185">Reference proteome</keyword>
<feature type="transmembrane region" description="Helical" evidence="6">
    <location>
        <begin position="242"/>
        <end position="260"/>
    </location>
</feature>
<keyword evidence="3 6" id="KW-0812">Transmembrane</keyword>
<feature type="transmembrane region" description="Helical" evidence="6">
    <location>
        <begin position="95"/>
        <end position="114"/>
    </location>
</feature>
<dbReference type="Pfam" id="PF00892">
    <property type="entry name" value="EamA"/>
    <property type="match status" value="1"/>
</dbReference>
<keyword evidence="4 6" id="KW-1133">Transmembrane helix</keyword>
<reference evidence="8 9" key="1">
    <citation type="submission" date="2015-06" db="EMBL/GenBank/DDBJ databases">
        <title>Draft genome sequence of an Alphaproteobacteria species associated to the Mediterranean sponge Oscarella lobularis.</title>
        <authorList>
            <person name="Jourda C."/>
            <person name="Santini S."/>
            <person name="Claverie J.-M."/>
        </authorList>
    </citation>
    <scope>NUCLEOTIDE SEQUENCE [LARGE SCALE GENOMIC DNA]</scope>
    <source>
        <strain evidence="8">IGS</strain>
    </source>
</reference>
<evidence type="ECO:0000313" key="8">
    <source>
        <dbReference type="EMBL" id="KMW58298.1"/>
    </source>
</evidence>
<evidence type="ECO:0000256" key="1">
    <source>
        <dbReference type="ARBA" id="ARBA00004651"/>
    </source>
</evidence>
<evidence type="ECO:0000259" key="7">
    <source>
        <dbReference type="Pfam" id="PF00892"/>
    </source>
</evidence>
<feature type="transmembrane region" description="Helical" evidence="6">
    <location>
        <begin position="152"/>
        <end position="170"/>
    </location>
</feature>
<feature type="transmembrane region" description="Helical" evidence="6">
    <location>
        <begin position="121"/>
        <end position="140"/>
    </location>
</feature>
<feature type="transmembrane region" description="Helical" evidence="6">
    <location>
        <begin position="69"/>
        <end position="89"/>
    </location>
</feature>
<evidence type="ECO:0000256" key="3">
    <source>
        <dbReference type="ARBA" id="ARBA00022692"/>
    </source>
</evidence>
<evidence type="ECO:0000256" key="2">
    <source>
        <dbReference type="ARBA" id="ARBA00022475"/>
    </source>
</evidence>
<gene>
    <name evidence="8" type="ORF">AIOL_003270</name>
</gene>
<dbReference type="GO" id="GO:0005886">
    <property type="term" value="C:plasma membrane"/>
    <property type="evidence" value="ECO:0007669"/>
    <property type="project" value="UniProtKB-SubCell"/>
</dbReference>
<sequence length="299" mass="31808">MGTVESRAKLACLGAGAVWGLFWIPLRGLEHAGLHQLWVITLYFAVPSLIVLPIAALRWRHFARGGLDLQITILASGVALVLYSMSIIYTEVVRAILLFYLMPIWGALLGWVVLKEAITPLRFAAMALAFTGMLTIFGLGLRVPLPQNIGDWMGLASGVAWAVVAVRIRANPVHEAVDLTVGFFLWGIVMALGAALLLAPAGVASVGQAGPAMPMLIAFVVVLVIPGTYLSLWGPKHLNPGVVGLLFMTEIVVGAISAAWLSGEPFGLRETLGVLLIAGASLLEPLARLMRRRAPGGRA</sequence>
<dbReference type="AlphaFoldDB" id="A0A0J9GXU3"/>
<evidence type="ECO:0000256" key="5">
    <source>
        <dbReference type="ARBA" id="ARBA00023136"/>
    </source>
</evidence>